<keyword evidence="1" id="KW-0472">Membrane</keyword>
<evidence type="ECO:0000256" key="1">
    <source>
        <dbReference type="SAM" id="Phobius"/>
    </source>
</evidence>
<dbReference type="Proteomes" id="UP000743370">
    <property type="component" value="Unassembled WGS sequence"/>
</dbReference>
<comment type="caution">
    <text evidence="2">The sequence shown here is derived from an EMBL/GenBank/DDBJ whole genome shotgun (WGS) entry which is preliminary data.</text>
</comment>
<keyword evidence="1" id="KW-0812">Transmembrane</keyword>
<sequence length="289" mass="33217">MFIPVQTAKTPEMALVYGFSITNAVRTSRPDDDQTLIPFPYWHLYFDFDPEFHPNRFSLTDRKNHVNFVTDLFHQRVSSPSADSDKSLYQYGNIDNVLGIYTHSEEEYNVNDDVSNIPLCLDALQLEDNKDSYDDFEWEEVVNEREVLSMFDDTSVSVSVGIEEEAEEEVEFEMETNNLGVAGSKSLIPFSIPNLLFLLGLEIGIWLLRMNLMDSAEVARERVWEFGFMVIFHQVIFKHVISLMFFTMGIKSFSVMFLTMGIKFLVKKMNVGANITKSLLGFLLCGCLR</sequence>
<name>A0A8T0LG26_PHAAN</name>
<evidence type="ECO:0000313" key="3">
    <source>
        <dbReference type="Proteomes" id="UP000743370"/>
    </source>
</evidence>
<feature type="transmembrane region" description="Helical" evidence="1">
    <location>
        <begin position="187"/>
        <end position="208"/>
    </location>
</feature>
<organism evidence="2 3">
    <name type="scientific">Phaseolus angularis</name>
    <name type="common">Azuki bean</name>
    <name type="synonym">Vigna angularis</name>
    <dbReference type="NCBI Taxonomy" id="3914"/>
    <lineage>
        <taxon>Eukaryota</taxon>
        <taxon>Viridiplantae</taxon>
        <taxon>Streptophyta</taxon>
        <taxon>Embryophyta</taxon>
        <taxon>Tracheophyta</taxon>
        <taxon>Spermatophyta</taxon>
        <taxon>Magnoliopsida</taxon>
        <taxon>eudicotyledons</taxon>
        <taxon>Gunneridae</taxon>
        <taxon>Pentapetalae</taxon>
        <taxon>rosids</taxon>
        <taxon>fabids</taxon>
        <taxon>Fabales</taxon>
        <taxon>Fabaceae</taxon>
        <taxon>Papilionoideae</taxon>
        <taxon>50 kb inversion clade</taxon>
        <taxon>NPAAA clade</taxon>
        <taxon>indigoferoid/millettioid clade</taxon>
        <taxon>Phaseoleae</taxon>
        <taxon>Vigna</taxon>
    </lineage>
</organism>
<gene>
    <name evidence="2" type="ORF">HKW66_Vig0003430</name>
</gene>
<protein>
    <submittedName>
        <fullName evidence="2">Uncharacterized protein</fullName>
    </submittedName>
</protein>
<keyword evidence="1" id="KW-1133">Transmembrane helix</keyword>
<dbReference type="AlphaFoldDB" id="A0A8T0LG26"/>
<evidence type="ECO:0000313" key="2">
    <source>
        <dbReference type="EMBL" id="KAG2409678.1"/>
    </source>
</evidence>
<accession>A0A8T0LG26</accession>
<proteinExistence type="predicted"/>
<dbReference type="EMBL" id="JABFOF010000001">
    <property type="protein sequence ID" value="KAG2409678.1"/>
    <property type="molecule type" value="Genomic_DNA"/>
</dbReference>
<reference evidence="2 3" key="1">
    <citation type="submission" date="2020-05" db="EMBL/GenBank/DDBJ databases">
        <title>Vigna angularis (adzuki bean) Var. LongXiaoDou No. 4 denovo assembly.</title>
        <authorList>
            <person name="Xiang H."/>
        </authorList>
    </citation>
    <scope>NUCLEOTIDE SEQUENCE [LARGE SCALE GENOMIC DNA]</scope>
    <source>
        <tissue evidence="2">Leaf</tissue>
    </source>
</reference>